<reference evidence="2" key="1">
    <citation type="journal article" date="2023" name="Science">
        <title>Elucidation of the pathway for biosynthesis of saponin adjuvants from the soapbark tree.</title>
        <authorList>
            <person name="Reed J."/>
            <person name="Orme A."/>
            <person name="El-Demerdash A."/>
            <person name="Owen C."/>
            <person name="Martin L.B.B."/>
            <person name="Misra R.C."/>
            <person name="Kikuchi S."/>
            <person name="Rejzek M."/>
            <person name="Martin A.C."/>
            <person name="Harkess A."/>
            <person name="Leebens-Mack J."/>
            <person name="Louveau T."/>
            <person name="Stephenson M.J."/>
            <person name="Osbourn A."/>
        </authorList>
    </citation>
    <scope>NUCLEOTIDE SEQUENCE</scope>
    <source>
        <strain evidence="2">S10</strain>
    </source>
</reference>
<comment type="caution">
    <text evidence="2">The sequence shown here is derived from an EMBL/GenBank/DDBJ whole genome shotgun (WGS) entry which is preliminary data.</text>
</comment>
<dbReference type="EMBL" id="JARAOO010000009">
    <property type="protein sequence ID" value="KAJ7955511.1"/>
    <property type="molecule type" value="Genomic_DNA"/>
</dbReference>
<name>A0AAD7PH65_QUISA</name>
<keyword evidence="2" id="KW-0812">Transmembrane</keyword>
<evidence type="ECO:0000313" key="3">
    <source>
        <dbReference type="Proteomes" id="UP001163823"/>
    </source>
</evidence>
<dbReference type="AlphaFoldDB" id="A0AAD7PH65"/>
<proteinExistence type="predicted"/>
<feature type="region of interest" description="Disordered" evidence="1">
    <location>
        <begin position="169"/>
        <end position="211"/>
    </location>
</feature>
<dbReference type="PANTHER" id="PTHR35719:SF2">
    <property type="entry name" value="ABC TRANSMEMBRANE TYPE-1 DOMAIN-CONTAINING PROTEIN"/>
    <property type="match status" value="1"/>
</dbReference>
<protein>
    <submittedName>
        <fullName evidence="2">Transmembrane protein</fullName>
    </submittedName>
</protein>
<sequence length="285" mass="32169">MEAHHVTHPCSILPQPLPRYRQWRPLTPTVPSFSQNPKAKPFSYSRILCSTKYRRWDSNAETQRFSFNFRGKEEDGEVEDEVAGEASGKKRRWWSDESPGMDEVPGGILEEAIDGVWILKVFKSYGWTLPFIIASWLLATGPKTFLIALALPLGQSAISMVFEKLWGGEDSRPKRKSRKRRKSSARTVSGVRMEEEEEDDDETEKTRKRTTGYQSWAVGDVGTADRNKRDAANFGGWGDLETLGSAERSSRMRGGKGRMPMEKGLCHGAENEATIEICYCINGNI</sequence>
<accession>A0AAD7PH65</accession>
<keyword evidence="3" id="KW-1185">Reference proteome</keyword>
<keyword evidence="2" id="KW-0472">Membrane</keyword>
<evidence type="ECO:0000313" key="2">
    <source>
        <dbReference type="EMBL" id="KAJ7955511.1"/>
    </source>
</evidence>
<feature type="compositionally biased region" description="Basic residues" evidence="1">
    <location>
        <begin position="173"/>
        <end position="184"/>
    </location>
</feature>
<dbReference type="KEGG" id="qsa:O6P43_022087"/>
<organism evidence="2 3">
    <name type="scientific">Quillaja saponaria</name>
    <name type="common">Soap bark tree</name>
    <dbReference type="NCBI Taxonomy" id="32244"/>
    <lineage>
        <taxon>Eukaryota</taxon>
        <taxon>Viridiplantae</taxon>
        <taxon>Streptophyta</taxon>
        <taxon>Embryophyta</taxon>
        <taxon>Tracheophyta</taxon>
        <taxon>Spermatophyta</taxon>
        <taxon>Magnoliopsida</taxon>
        <taxon>eudicotyledons</taxon>
        <taxon>Gunneridae</taxon>
        <taxon>Pentapetalae</taxon>
        <taxon>rosids</taxon>
        <taxon>fabids</taxon>
        <taxon>Fabales</taxon>
        <taxon>Quillajaceae</taxon>
        <taxon>Quillaja</taxon>
    </lineage>
</organism>
<gene>
    <name evidence="2" type="ORF">O6P43_022087</name>
</gene>
<dbReference type="PANTHER" id="PTHR35719">
    <property type="entry name" value="OS01G0680600 PROTEIN"/>
    <property type="match status" value="1"/>
</dbReference>
<feature type="compositionally biased region" description="Acidic residues" evidence="1">
    <location>
        <begin position="194"/>
        <end position="203"/>
    </location>
</feature>
<evidence type="ECO:0000256" key="1">
    <source>
        <dbReference type="SAM" id="MobiDB-lite"/>
    </source>
</evidence>
<dbReference type="Proteomes" id="UP001163823">
    <property type="component" value="Chromosome 9"/>
</dbReference>